<proteinExistence type="inferred from homology"/>
<evidence type="ECO:0000256" key="1">
    <source>
        <dbReference type="ARBA" id="ARBA00008857"/>
    </source>
</evidence>
<dbReference type="AlphaFoldDB" id="A0A9Q9T3G0"/>
<dbReference type="SUPFAM" id="SSF56349">
    <property type="entry name" value="DNA breaking-rejoining enzymes"/>
    <property type="match status" value="1"/>
</dbReference>
<dbReference type="CDD" id="cd01189">
    <property type="entry name" value="INT_ICEBs1_C_like"/>
    <property type="match status" value="1"/>
</dbReference>
<evidence type="ECO:0000256" key="3">
    <source>
        <dbReference type="ARBA" id="ARBA00023172"/>
    </source>
</evidence>
<dbReference type="GO" id="GO:0015074">
    <property type="term" value="P:DNA integration"/>
    <property type="evidence" value="ECO:0007669"/>
    <property type="project" value="InterPro"/>
</dbReference>
<dbReference type="InterPro" id="IPR002104">
    <property type="entry name" value="Integrase_catalytic"/>
</dbReference>
<gene>
    <name evidence="5" type="ORF">OE229_16330</name>
</gene>
<keyword evidence="3" id="KW-0233">DNA recombination</keyword>
<organism evidence="5 6">
    <name type="scientific">Curtobacterium poinsettiae</name>
    <dbReference type="NCBI Taxonomy" id="159612"/>
    <lineage>
        <taxon>Bacteria</taxon>
        <taxon>Bacillati</taxon>
        <taxon>Actinomycetota</taxon>
        <taxon>Actinomycetes</taxon>
        <taxon>Micrococcales</taxon>
        <taxon>Microbacteriaceae</taxon>
        <taxon>Curtobacterium</taxon>
    </lineage>
</organism>
<dbReference type="GO" id="GO:0003677">
    <property type="term" value="F:DNA binding"/>
    <property type="evidence" value="ECO:0007669"/>
    <property type="project" value="UniProtKB-KW"/>
</dbReference>
<dbReference type="GO" id="GO:0006310">
    <property type="term" value="P:DNA recombination"/>
    <property type="evidence" value="ECO:0007669"/>
    <property type="project" value="UniProtKB-KW"/>
</dbReference>
<dbReference type="Gene3D" id="1.10.150.130">
    <property type="match status" value="1"/>
</dbReference>
<dbReference type="RefSeq" id="WP_262138926.1">
    <property type="nucleotide sequence ID" value="NZ_CP106879.1"/>
</dbReference>
<feature type="domain" description="Tyr recombinase" evidence="4">
    <location>
        <begin position="163"/>
        <end position="350"/>
    </location>
</feature>
<evidence type="ECO:0000313" key="6">
    <source>
        <dbReference type="Proteomes" id="UP001062223"/>
    </source>
</evidence>
<dbReference type="KEGG" id="cpoi:OE229_16330"/>
<dbReference type="Pfam" id="PF00589">
    <property type="entry name" value="Phage_integrase"/>
    <property type="match status" value="1"/>
</dbReference>
<reference evidence="5" key="1">
    <citation type="submission" date="2022-09" db="EMBL/GenBank/DDBJ databases">
        <title>Taxonomy of Curtobacterium flaccumfaciens.</title>
        <authorList>
            <person name="Osdaghi E."/>
            <person name="Taghavi S.M."/>
            <person name="Hamidizade M."/>
            <person name="Abachi H."/>
            <person name="Fazliarab A."/>
            <person name="Baeyen S."/>
            <person name="Portier P."/>
            <person name="Van Vaerenbergh J."/>
            <person name="Jacques M.-A."/>
        </authorList>
    </citation>
    <scope>NUCLEOTIDE SEQUENCE</scope>
    <source>
        <strain evidence="5">AGQB46</strain>
    </source>
</reference>
<name>A0A9Q9T3G0_9MICO</name>
<keyword evidence="2" id="KW-0238">DNA-binding</keyword>
<comment type="similarity">
    <text evidence="1">Belongs to the 'phage' integrase family.</text>
</comment>
<sequence length="370" mass="40329">MASIEPYETNAGTRYKVRYRTPDRKQREKKGFVRKRDAETYRATIEVSKHRGEYVDPSDAKVTVGELAVAWLAGQTHLKPSSLRPVETSWRVHVEPRWGKVPVGAVSHSAVQAWVAGLSSERGATTVLRAYGVLAGILDVAVKDRRVSVNHARGVNLPRKVSKPHVYLSQKQLAALVRASGERGALVAVLGYTGLRWGEAIGLRVRDLDMLRRRLSVVENAVEVNGTMEVGTPKTHKRRTLVFPKLLVPALAKACEGKDREDLVFPGADGSYMRRTRASKGSKSWFVTALAECGLDPMTPHDLRHTAASLAISSGANVKAVQRMLGHASAAMTLDVYADLFDDDLTALADGIDDAARAADVFDLWGSAAS</sequence>
<evidence type="ECO:0000256" key="2">
    <source>
        <dbReference type="ARBA" id="ARBA00023125"/>
    </source>
</evidence>
<dbReference type="InterPro" id="IPR050090">
    <property type="entry name" value="Tyrosine_recombinase_XerCD"/>
</dbReference>
<dbReference type="InterPro" id="IPR010998">
    <property type="entry name" value="Integrase_recombinase_N"/>
</dbReference>
<dbReference type="Gene3D" id="1.10.443.10">
    <property type="entry name" value="Intergrase catalytic core"/>
    <property type="match status" value="1"/>
</dbReference>
<protein>
    <submittedName>
        <fullName evidence="5">Site-specific integrase</fullName>
    </submittedName>
</protein>
<evidence type="ECO:0000313" key="5">
    <source>
        <dbReference type="EMBL" id="UYC80661.1"/>
    </source>
</evidence>
<dbReference type="InterPro" id="IPR011010">
    <property type="entry name" value="DNA_brk_join_enz"/>
</dbReference>
<evidence type="ECO:0000259" key="4">
    <source>
        <dbReference type="PROSITE" id="PS51898"/>
    </source>
</evidence>
<dbReference type="InterPro" id="IPR013762">
    <property type="entry name" value="Integrase-like_cat_sf"/>
</dbReference>
<dbReference type="PANTHER" id="PTHR30349">
    <property type="entry name" value="PHAGE INTEGRASE-RELATED"/>
    <property type="match status" value="1"/>
</dbReference>
<dbReference type="EMBL" id="CP106879">
    <property type="protein sequence ID" value="UYC80661.1"/>
    <property type="molecule type" value="Genomic_DNA"/>
</dbReference>
<dbReference type="PROSITE" id="PS51898">
    <property type="entry name" value="TYR_RECOMBINASE"/>
    <property type="match status" value="1"/>
</dbReference>
<accession>A0A9Q9T3G0</accession>
<dbReference type="Proteomes" id="UP001062223">
    <property type="component" value="Chromosome"/>
</dbReference>
<dbReference type="PANTHER" id="PTHR30349:SF64">
    <property type="entry name" value="PROPHAGE INTEGRASE INTD-RELATED"/>
    <property type="match status" value="1"/>
</dbReference>